<dbReference type="Gene3D" id="1.10.30.10">
    <property type="entry name" value="High mobility group box domain"/>
    <property type="match status" value="1"/>
</dbReference>
<feature type="DNA-binding region" description="HMG box" evidence="1">
    <location>
        <begin position="12"/>
        <end position="76"/>
    </location>
</feature>
<dbReference type="InParanoid" id="G0NUD6"/>
<dbReference type="GO" id="GO:0003677">
    <property type="term" value="F:DNA binding"/>
    <property type="evidence" value="ECO:0007669"/>
    <property type="project" value="UniProtKB-UniRule"/>
</dbReference>
<dbReference type="PROSITE" id="PS50118">
    <property type="entry name" value="HMG_BOX_2"/>
    <property type="match status" value="1"/>
</dbReference>
<name>G0NUD6_CAEBE</name>
<dbReference type="GO" id="GO:0005634">
    <property type="term" value="C:nucleus"/>
    <property type="evidence" value="ECO:0007669"/>
    <property type="project" value="UniProtKB-UniRule"/>
</dbReference>
<organism evidence="4">
    <name type="scientific">Caenorhabditis brenneri</name>
    <name type="common">Nematode worm</name>
    <dbReference type="NCBI Taxonomy" id="135651"/>
    <lineage>
        <taxon>Eukaryota</taxon>
        <taxon>Metazoa</taxon>
        <taxon>Ecdysozoa</taxon>
        <taxon>Nematoda</taxon>
        <taxon>Chromadorea</taxon>
        <taxon>Rhabditida</taxon>
        <taxon>Rhabditina</taxon>
        <taxon>Rhabditomorpha</taxon>
        <taxon>Rhabditoidea</taxon>
        <taxon>Rhabditidae</taxon>
        <taxon>Peloderinae</taxon>
        <taxon>Caenorhabditis</taxon>
    </lineage>
</organism>
<feature type="domain" description="HMG box" evidence="2">
    <location>
        <begin position="12"/>
        <end position="76"/>
    </location>
</feature>
<keyword evidence="1" id="KW-0238">DNA-binding</keyword>
<keyword evidence="1" id="KW-0539">Nucleus</keyword>
<dbReference type="SUPFAM" id="SSF47095">
    <property type="entry name" value="HMG-box"/>
    <property type="match status" value="1"/>
</dbReference>
<accession>G0NUD6</accession>
<dbReference type="Pfam" id="PF09011">
    <property type="entry name" value="HMG_box_2"/>
    <property type="match status" value="1"/>
</dbReference>
<evidence type="ECO:0000256" key="1">
    <source>
        <dbReference type="PROSITE-ProRule" id="PRU00267"/>
    </source>
</evidence>
<proteinExistence type="predicted"/>
<gene>
    <name evidence="3" type="ORF">CAEBREN_07206</name>
</gene>
<evidence type="ECO:0000313" key="3">
    <source>
        <dbReference type="EMBL" id="EGT37775.1"/>
    </source>
</evidence>
<dbReference type="InterPro" id="IPR036910">
    <property type="entry name" value="HMG_box_dom_sf"/>
</dbReference>
<keyword evidence="4" id="KW-1185">Reference proteome</keyword>
<evidence type="ECO:0000259" key="2">
    <source>
        <dbReference type="PROSITE" id="PS50118"/>
    </source>
</evidence>
<dbReference type="EMBL" id="GL379949">
    <property type="protein sequence ID" value="EGT37775.1"/>
    <property type="molecule type" value="Genomic_DNA"/>
</dbReference>
<dbReference type="HOGENOM" id="CLU_099982_0_0_1"/>
<dbReference type="AlphaFoldDB" id="G0NUD6"/>
<protein>
    <recommendedName>
        <fullName evidence="2">HMG box domain-containing protein</fullName>
    </recommendedName>
</protein>
<evidence type="ECO:0000313" key="4">
    <source>
        <dbReference type="Proteomes" id="UP000008068"/>
    </source>
</evidence>
<sequence length="194" mass="22240">MSDQLTAKGSIPPRPGNAFDLYKEKLKVAGKYMEIDTSTAAAKEMWKMLPEHEKKKFVEKAKEKRVAFDMMYPDWRKKAPKNKEVANKMEELRKTAQVPQQSAKLSLAAGMPVAQFQPMAPRVILSRFAMTPLSHVRQPTVRITYPVRRLDSAPSQYGAVLQQPELQGLEQQENQNYAKMYVGPQTARHRYNPY</sequence>
<dbReference type="Proteomes" id="UP000008068">
    <property type="component" value="Unassembled WGS sequence"/>
</dbReference>
<reference evidence="4" key="1">
    <citation type="submission" date="2011-07" db="EMBL/GenBank/DDBJ databases">
        <authorList>
            <consortium name="Caenorhabditis brenneri Sequencing and Analysis Consortium"/>
            <person name="Wilson R.K."/>
        </authorList>
    </citation>
    <scope>NUCLEOTIDE SEQUENCE [LARGE SCALE GENOMIC DNA]</scope>
    <source>
        <strain evidence="4">PB2801</strain>
    </source>
</reference>
<dbReference type="InterPro" id="IPR009071">
    <property type="entry name" value="HMG_box_dom"/>
</dbReference>